<feature type="region of interest" description="Disordered" evidence="1">
    <location>
        <begin position="211"/>
        <end position="231"/>
    </location>
</feature>
<dbReference type="CDD" id="cd00090">
    <property type="entry name" value="HTH_ARSR"/>
    <property type="match status" value="1"/>
</dbReference>
<dbReference type="Pfam" id="PF12840">
    <property type="entry name" value="HTH_20"/>
    <property type="match status" value="1"/>
</dbReference>
<sequence length="231" mass="25758">MSTEEHHPSPELRGYATQEMLRAMAHPLRLQLMERVGRRGTARAADLAEEMGVAANALSYHLRTLAKAGVIEEAPGEARDRRDRVWRLTQASFHYGQGESSTNDPDATDDEYRRAAMSMSLAAIEWIRTSWIAQSARYEAGEASQNLAGQLFSSSLRISRDQAEDLARRANDLIMEFNRLNRDERGTDLEGDPDSEGPAEDFRVLFALVGDRPAPDQRMTGGQEDSHTPEG</sequence>
<evidence type="ECO:0000256" key="1">
    <source>
        <dbReference type="SAM" id="MobiDB-lite"/>
    </source>
</evidence>
<name>A0ABS1B766_9MICO</name>
<feature type="domain" description="HTH arsR-type" evidence="2">
    <location>
        <begin position="19"/>
        <end position="98"/>
    </location>
</feature>
<evidence type="ECO:0000313" key="4">
    <source>
        <dbReference type="Proteomes" id="UP000612352"/>
    </source>
</evidence>
<protein>
    <submittedName>
        <fullName evidence="3">Helix-turn-helix transcriptional regulator</fullName>
    </submittedName>
</protein>
<dbReference type="InterPro" id="IPR001845">
    <property type="entry name" value="HTH_ArsR_DNA-bd_dom"/>
</dbReference>
<evidence type="ECO:0000259" key="2">
    <source>
        <dbReference type="SMART" id="SM00418"/>
    </source>
</evidence>
<keyword evidence="4" id="KW-1185">Reference proteome</keyword>
<evidence type="ECO:0000313" key="3">
    <source>
        <dbReference type="EMBL" id="MBK0330482.1"/>
    </source>
</evidence>
<dbReference type="InterPro" id="IPR011991">
    <property type="entry name" value="ArsR-like_HTH"/>
</dbReference>
<dbReference type="SUPFAM" id="SSF46785">
    <property type="entry name" value="Winged helix' DNA-binding domain"/>
    <property type="match status" value="1"/>
</dbReference>
<proteinExistence type="predicted"/>
<dbReference type="InterPro" id="IPR036390">
    <property type="entry name" value="WH_DNA-bd_sf"/>
</dbReference>
<reference evidence="3 4" key="1">
    <citation type="submission" date="2020-12" db="EMBL/GenBank/DDBJ databases">
        <title>Brachybacterium sp. MASK1Z-5, whole genome shotgun sequence.</title>
        <authorList>
            <person name="Tuo L."/>
        </authorList>
    </citation>
    <scope>NUCLEOTIDE SEQUENCE [LARGE SCALE GENOMIC DNA]</scope>
    <source>
        <strain evidence="3 4">MASK1Z-5</strain>
    </source>
</reference>
<dbReference type="Proteomes" id="UP000612352">
    <property type="component" value="Unassembled WGS sequence"/>
</dbReference>
<dbReference type="Gene3D" id="1.10.10.10">
    <property type="entry name" value="Winged helix-like DNA-binding domain superfamily/Winged helix DNA-binding domain"/>
    <property type="match status" value="1"/>
</dbReference>
<accession>A0ABS1B766</accession>
<organism evidence="3 4">
    <name type="scientific">Brachybacterium halotolerans</name>
    <dbReference type="NCBI Taxonomy" id="2795215"/>
    <lineage>
        <taxon>Bacteria</taxon>
        <taxon>Bacillati</taxon>
        <taxon>Actinomycetota</taxon>
        <taxon>Actinomycetes</taxon>
        <taxon>Micrococcales</taxon>
        <taxon>Dermabacteraceae</taxon>
        <taxon>Brachybacterium</taxon>
    </lineage>
</organism>
<gene>
    <name evidence="3" type="ORF">I8D64_03610</name>
</gene>
<dbReference type="RefSeq" id="WP_200501090.1">
    <property type="nucleotide sequence ID" value="NZ_JAEDAJ010000001.1"/>
</dbReference>
<dbReference type="EMBL" id="JAEDAJ010000001">
    <property type="protein sequence ID" value="MBK0330482.1"/>
    <property type="molecule type" value="Genomic_DNA"/>
</dbReference>
<comment type="caution">
    <text evidence="3">The sequence shown here is derived from an EMBL/GenBank/DDBJ whole genome shotgun (WGS) entry which is preliminary data.</text>
</comment>
<dbReference type="SMART" id="SM00418">
    <property type="entry name" value="HTH_ARSR"/>
    <property type="match status" value="1"/>
</dbReference>
<dbReference type="InterPro" id="IPR036388">
    <property type="entry name" value="WH-like_DNA-bd_sf"/>
</dbReference>